<evidence type="ECO:0000313" key="4">
    <source>
        <dbReference type="Proteomes" id="UP000006251"/>
    </source>
</evidence>
<feature type="domain" description="SWIM-type" evidence="2">
    <location>
        <begin position="51"/>
        <end position="88"/>
    </location>
</feature>
<name>K6YSM4_9ALTE</name>
<reference evidence="4" key="1">
    <citation type="journal article" date="2014" name="Environ. Microbiol.">
        <title>Comparative genomics of the marine bacterial genus Glaciecola reveals the high degree of genomic diversity and genomic characteristic for cold adaptation.</title>
        <authorList>
            <person name="Qin Q.L."/>
            <person name="Xie B.B."/>
            <person name="Yu Y."/>
            <person name="Shu Y.L."/>
            <person name="Rong J.C."/>
            <person name="Zhang Y.J."/>
            <person name="Zhao D.L."/>
            <person name="Chen X.L."/>
            <person name="Zhang X.Y."/>
            <person name="Chen B."/>
            <person name="Zhou B.C."/>
            <person name="Zhang Y.Z."/>
        </authorList>
    </citation>
    <scope>NUCLEOTIDE SEQUENCE [LARGE SCALE GENOMIC DNA]</scope>
    <source>
        <strain evidence="4">ACAM 615</strain>
    </source>
</reference>
<keyword evidence="1" id="KW-0863">Zinc-finger</keyword>
<evidence type="ECO:0000256" key="1">
    <source>
        <dbReference type="PROSITE-ProRule" id="PRU00325"/>
    </source>
</evidence>
<gene>
    <name evidence="3" type="ORF">GPAL_0084</name>
</gene>
<keyword evidence="1" id="KW-0479">Metal-binding</keyword>
<dbReference type="AlphaFoldDB" id="K6YSM4"/>
<dbReference type="InterPro" id="IPR007527">
    <property type="entry name" value="Znf_SWIM"/>
</dbReference>
<sequence length="575" mass="66151">MPDSNPILQLQKLAGRRTFDKGEMLYFQEAVHRFTRNQLIVTAIVQEIQEFTVKLSIVDGQYEGSCNCSDSEGFDFCKHCVAVALTDISREAELEVLQEGDEIQRITGYIESMSEAEAKATLLKQITSDIDKTEQWVLFADVRNGKINKKALIDIINKALPLREVWRQNRVKTYFETAIEKFNRLISILHKLPTDPAFELTQTALLRYNKALGKIKDDKGYRLKVEVTLVQAFATFTSELNWTPQRKVSFLMSLYHQPFSNFALPSIYKRFVQKYPELIELFIEKLVNLECQFEQTETSSIQIEKTVDDTHVLILTDLALYYAESGPEVSTENKLKLIECKHKLATNLTEYIELAELCVSLGCKDIARKYITEIESHTLNYRQESKLLTLSANTQEQVEDIDASLDLHWSAYERSLEASDFHAVLSLLEASDNKSEADVQHWFEKAQALLIERLEDTDNQDTLFELYLACDKKDIAIAEAQDVILSNPLLHKISKLGIEMQPDLGFVLYRRLIRTYPKNTDTQGYETAITLLKELKSALKSKKQHQSFDFLISELIFDFKQKRKFIALLQGQFGL</sequence>
<organism evidence="3 4">
    <name type="scientific">Brumicola pallidula DSM 14239 = ACAM 615</name>
    <dbReference type="NCBI Taxonomy" id="1121922"/>
    <lineage>
        <taxon>Bacteria</taxon>
        <taxon>Pseudomonadati</taxon>
        <taxon>Pseudomonadota</taxon>
        <taxon>Gammaproteobacteria</taxon>
        <taxon>Alteromonadales</taxon>
        <taxon>Alteromonadaceae</taxon>
        <taxon>Brumicola</taxon>
    </lineage>
</organism>
<dbReference type="PROSITE" id="PS50966">
    <property type="entry name" value="ZF_SWIM"/>
    <property type="match status" value="1"/>
</dbReference>
<evidence type="ECO:0000259" key="2">
    <source>
        <dbReference type="PROSITE" id="PS50966"/>
    </source>
</evidence>
<proteinExistence type="predicted"/>
<protein>
    <recommendedName>
        <fullName evidence="2">SWIM-type domain-containing protein</fullName>
    </recommendedName>
</protein>
<dbReference type="GO" id="GO:0008270">
    <property type="term" value="F:zinc ion binding"/>
    <property type="evidence" value="ECO:0007669"/>
    <property type="project" value="UniProtKB-KW"/>
</dbReference>
<dbReference type="STRING" id="1121922.GCA_000428905_02591"/>
<keyword evidence="1" id="KW-0862">Zinc</keyword>
<comment type="caution">
    <text evidence="3">The sequence shown here is derived from an EMBL/GenBank/DDBJ whole genome shotgun (WGS) entry which is preliminary data.</text>
</comment>
<accession>K6YSM4</accession>
<dbReference type="RefSeq" id="WP_006008050.1">
    <property type="nucleotide sequence ID" value="NZ_AUAV01000013.1"/>
</dbReference>
<evidence type="ECO:0000313" key="3">
    <source>
        <dbReference type="EMBL" id="GAC26966.1"/>
    </source>
</evidence>
<dbReference type="OrthoDB" id="7187515at2"/>
<keyword evidence="4" id="KW-1185">Reference proteome</keyword>
<dbReference type="EMBL" id="BAEQ01000004">
    <property type="protein sequence ID" value="GAC26966.1"/>
    <property type="molecule type" value="Genomic_DNA"/>
</dbReference>
<dbReference type="Proteomes" id="UP000006251">
    <property type="component" value="Unassembled WGS sequence"/>
</dbReference>